<dbReference type="OrthoDB" id="513668at2759"/>
<organism evidence="2 3">
    <name type="scientific">Micractinium conductrix</name>
    <dbReference type="NCBI Taxonomy" id="554055"/>
    <lineage>
        <taxon>Eukaryota</taxon>
        <taxon>Viridiplantae</taxon>
        <taxon>Chlorophyta</taxon>
        <taxon>core chlorophytes</taxon>
        <taxon>Trebouxiophyceae</taxon>
        <taxon>Chlorellales</taxon>
        <taxon>Chlorellaceae</taxon>
        <taxon>Chlorella clade</taxon>
        <taxon>Micractinium</taxon>
    </lineage>
</organism>
<dbReference type="AlphaFoldDB" id="A0A2P6VK43"/>
<dbReference type="SUPFAM" id="SSF160443">
    <property type="entry name" value="SMR domain-like"/>
    <property type="match status" value="1"/>
</dbReference>
<dbReference type="InterPro" id="IPR036063">
    <property type="entry name" value="Smr_dom_sf"/>
</dbReference>
<comment type="caution">
    <text evidence="2">The sequence shown here is derived from an EMBL/GenBank/DDBJ whole genome shotgun (WGS) entry which is preliminary data.</text>
</comment>
<dbReference type="InterPro" id="IPR002625">
    <property type="entry name" value="Smr_dom"/>
</dbReference>
<evidence type="ECO:0000313" key="2">
    <source>
        <dbReference type="EMBL" id="PSC74463.1"/>
    </source>
</evidence>
<reference evidence="2 3" key="1">
    <citation type="journal article" date="2018" name="Plant J.">
        <title>Genome sequences of Chlorella sorokiniana UTEX 1602 and Micractinium conductrix SAG 241.80: implications to maltose excretion by a green alga.</title>
        <authorList>
            <person name="Arriola M.B."/>
            <person name="Velmurugan N."/>
            <person name="Zhang Y."/>
            <person name="Plunkett M.H."/>
            <person name="Hondzo H."/>
            <person name="Barney B.M."/>
        </authorList>
    </citation>
    <scope>NUCLEOTIDE SEQUENCE [LARGE SCALE GENOMIC DNA]</scope>
    <source>
        <strain evidence="2 3">SAG 241.80</strain>
    </source>
</reference>
<sequence length="383" mass="40547">MSTSIARKAAAPASMTLLRAWGASAPPKLCAAPAAAELKTVRLPSEAPQGTLEGQATTVHAAKPLRSFKMHIGAYINLPTKDARDLPTAQHAQQGRSVEGIDPFEGLPFRGMAEKLGERIMPTLEAAKQAERASKVSARRAAEQAEVVMPEVPHVLPFTRWAASSTKFRSTFIAEAPKERPKARLSWYHPDDTMVPRDWFTGGLLADLKYYSPFGLGGKLPPVQPTSRMTAAALLIWQCCRATAQRLRAEALAAHAAAAERIEADNNADKGPFELDLHGLHAAEACAALAGRLELLHGLLADPATAAAAAPAGRRLRVIVGRGTHSCGGDASVPRTVENALRGAGLRFEPRLGALDVQLRAPAGLAGDAAAARARPPAGAQRR</sequence>
<keyword evidence="3" id="KW-1185">Reference proteome</keyword>
<proteinExistence type="predicted"/>
<dbReference type="PANTHER" id="PTHR47812">
    <property type="entry name" value="SMR (SMALL MUTS RELATED) DOMAIN-CONTAINING PROTEIN"/>
    <property type="match status" value="1"/>
</dbReference>
<dbReference type="Gene3D" id="3.30.1370.110">
    <property type="match status" value="1"/>
</dbReference>
<evidence type="ECO:0000313" key="3">
    <source>
        <dbReference type="Proteomes" id="UP000239649"/>
    </source>
</evidence>
<dbReference type="PANTHER" id="PTHR47812:SF2">
    <property type="entry name" value="SMR (SMALL MUTS RELATED) DOMAIN-CONTAINING PROTEIN"/>
    <property type="match status" value="1"/>
</dbReference>
<accession>A0A2P6VK43</accession>
<dbReference type="PROSITE" id="PS50828">
    <property type="entry name" value="SMR"/>
    <property type="match status" value="1"/>
</dbReference>
<dbReference type="Proteomes" id="UP000239649">
    <property type="component" value="Unassembled WGS sequence"/>
</dbReference>
<evidence type="ECO:0000259" key="1">
    <source>
        <dbReference type="PROSITE" id="PS50828"/>
    </source>
</evidence>
<name>A0A2P6VK43_9CHLO</name>
<dbReference type="SMART" id="SM00463">
    <property type="entry name" value="SMR"/>
    <property type="match status" value="1"/>
</dbReference>
<dbReference type="EMBL" id="LHPF02000004">
    <property type="protein sequence ID" value="PSC74463.1"/>
    <property type="molecule type" value="Genomic_DNA"/>
</dbReference>
<dbReference type="STRING" id="554055.A0A2P6VK43"/>
<gene>
    <name evidence="2" type="ORF">C2E20_2279</name>
</gene>
<protein>
    <submittedName>
        <fullName evidence="2">Smr domain-containing protein</fullName>
    </submittedName>
</protein>
<feature type="domain" description="Smr" evidence="1">
    <location>
        <begin position="275"/>
        <end position="360"/>
    </location>
</feature>